<accession>A0AAV9ZJY3</accession>
<evidence type="ECO:0000313" key="3">
    <source>
        <dbReference type="Proteomes" id="UP001362999"/>
    </source>
</evidence>
<proteinExistence type="predicted"/>
<feature type="region of interest" description="Disordered" evidence="1">
    <location>
        <begin position="230"/>
        <end position="252"/>
    </location>
</feature>
<evidence type="ECO:0000313" key="2">
    <source>
        <dbReference type="EMBL" id="KAK6984472.1"/>
    </source>
</evidence>
<sequence>MKVINQIVLHPDPYSPNRYKNVSHLKIHTVQTNGVMKWLDINSALGDSAKLVPRDALEMLRTHGLRRANARKGIGVESRNIKVSLSLGMQRQVLARLDVWLRRRGNDGCPVDDRYGGTFVLTQYLDENELPTERNTVKWSSKFGARQSELTPPAELKGIKAANSLLTRVAEQRASSPADCHSFSTLPRSLDDTACTLERERRARKNEIPGEAGALARAKEWRAWRVTASPKRKCKSRDSDFTPSRVAHEVVA</sequence>
<protein>
    <submittedName>
        <fullName evidence="2">Uncharacterized protein</fullName>
    </submittedName>
</protein>
<dbReference type="AlphaFoldDB" id="A0AAV9ZJY3"/>
<evidence type="ECO:0000256" key="1">
    <source>
        <dbReference type="SAM" id="MobiDB-lite"/>
    </source>
</evidence>
<gene>
    <name evidence="2" type="ORF">R3P38DRAFT_2806488</name>
</gene>
<name>A0AAV9ZJY3_9AGAR</name>
<reference evidence="2 3" key="1">
    <citation type="journal article" date="2024" name="J Genomics">
        <title>Draft genome sequencing and assembly of Favolaschia claudopus CIRM-BRFM 2984 isolated from oak limbs.</title>
        <authorList>
            <person name="Navarro D."/>
            <person name="Drula E."/>
            <person name="Chaduli D."/>
            <person name="Cazenave R."/>
            <person name="Ahrendt S."/>
            <person name="Wang J."/>
            <person name="Lipzen A."/>
            <person name="Daum C."/>
            <person name="Barry K."/>
            <person name="Grigoriev I.V."/>
            <person name="Favel A."/>
            <person name="Rosso M.N."/>
            <person name="Martin F."/>
        </authorList>
    </citation>
    <scope>NUCLEOTIDE SEQUENCE [LARGE SCALE GENOMIC DNA]</scope>
    <source>
        <strain evidence="2 3">CIRM-BRFM 2984</strain>
    </source>
</reference>
<organism evidence="2 3">
    <name type="scientific">Favolaschia claudopus</name>
    <dbReference type="NCBI Taxonomy" id="2862362"/>
    <lineage>
        <taxon>Eukaryota</taxon>
        <taxon>Fungi</taxon>
        <taxon>Dikarya</taxon>
        <taxon>Basidiomycota</taxon>
        <taxon>Agaricomycotina</taxon>
        <taxon>Agaricomycetes</taxon>
        <taxon>Agaricomycetidae</taxon>
        <taxon>Agaricales</taxon>
        <taxon>Marasmiineae</taxon>
        <taxon>Mycenaceae</taxon>
        <taxon>Favolaschia</taxon>
    </lineage>
</organism>
<comment type="caution">
    <text evidence="2">The sequence shown here is derived from an EMBL/GenBank/DDBJ whole genome shotgun (WGS) entry which is preliminary data.</text>
</comment>
<keyword evidence="3" id="KW-1185">Reference proteome</keyword>
<feature type="compositionally biased region" description="Basic and acidic residues" evidence="1">
    <location>
        <begin position="236"/>
        <end position="252"/>
    </location>
</feature>
<dbReference type="Proteomes" id="UP001362999">
    <property type="component" value="Unassembled WGS sequence"/>
</dbReference>
<dbReference type="EMBL" id="JAWWNJ010000137">
    <property type="protein sequence ID" value="KAK6984472.1"/>
    <property type="molecule type" value="Genomic_DNA"/>
</dbReference>